<evidence type="ECO:0000256" key="5">
    <source>
        <dbReference type="PIRSR" id="PIRSR600821-50"/>
    </source>
</evidence>
<dbReference type="GO" id="GO:0030632">
    <property type="term" value="P:D-alanine biosynthetic process"/>
    <property type="evidence" value="ECO:0007669"/>
    <property type="project" value="UniProtKB-UniRule"/>
</dbReference>
<dbReference type="PANTHER" id="PTHR30511:SF0">
    <property type="entry name" value="ALANINE RACEMASE, CATABOLIC-RELATED"/>
    <property type="match status" value="1"/>
</dbReference>
<feature type="binding site" evidence="4 6">
    <location>
        <position position="135"/>
    </location>
    <ligand>
        <name>substrate</name>
    </ligand>
</feature>
<feature type="active site" description="Proton acceptor; specific for D-alanine" evidence="4">
    <location>
        <position position="37"/>
    </location>
</feature>
<dbReference type="Pfam" id="PF01168">
    <property type="entry name" value="Ala_racemase_N"/>
    <property type="match status" value="1"/>
</dbReference>
<comment type="cofactor">
    <cofactor evidence="1 4 5">
        <name>pyridoxal 5'-phosphate</name>
        <dbReference type="ChEBI" id="CHEBI:597326"/>
    </cofactor>
</comment>
<dbReference type="FunFam" id="3.20.20.10:FF:000002">
    <property type="entry name" value="Alanine racemase"/>
    <property type="match status" value="1"/>
</dbReference>
<keyword evidence="3 4" id="KW-0413">Isomerase</keyword>
<dbReference type="SUPFAM" id="SSF50621">
    <property type="entry name" value="Alanine racemase C-terminal domain-like"/>
    <property type="match status" value="1"/>
</dbReference>
<dbReference type="Pfam" id="PF00842">
    <property type="entry name" value="Ala_racemase_C"/>
    <property type="match status" value="1"/>
</dbReference>
<evidence type="ECO:0000259" key="7">
    <source>
        <dbReference type="SMART" id="SM01005"/>
    </source>
</evidence>
<comment type="function">
    <text evidence="4">Catalyzes the interconversion of L-alanine and D-alanine. May also act on other amino acids.</text>
</comment>
<name>A0A0G1NS08_UNCK3</name>
<dbReference type="PRINTS" id="PR00992">
    <property type="entry name" value="ALARACEMASE"/>
</dbReference>
<protein>
    <recommendedName>
        <fullName evidence="4">Alanine racemase</fullName>
        <ecNumber evidence="4">5.1.1.1</ecNumber>
    </recommendedName>
</protein>
<dbReference type="Gene3D" id="3.20.20.10">
    <property type="entry name" value="Alanine racemase"/>
    <property type="match status" value="1"/>
</dbReference>
<evidence type="ECO:0000256" key="1">
    <source>
        <dbReference type="ARBA" id="ARBA00001933"/>
    </source>
</evidence>
<dbReference type="InterPro" id="IPR001608">
    <property type="entry name" value="Ala_racemase_N"/>
</dbReference>
<dbReference type="InterPro" id="IPR029066">
    <property type="entry name" value="PLP-binding_barrel"/>
</dbReference>
<feature type="binding site" evidence="4 6">
    <location>
        <position position="326"/>
    </location>
    <ligand>
        <name>substrate</name>
    </ligand>
</feature>
<evidence type="ECO:0000313" key="8">
    <source>
        <dbReference type="EMBL" id="KKT86984.1"/>
    </source>
</evidence>
<feature type="domain" description="Alanine racemase C-terminal" evidence="7">
    <location>
        <begin position="257"/>
        <end position="385"/>
    </location>
</feature>
<dbReference type="SMART" id="SM01005">
    <property type="entry name" value="Ala_racemase_C"/>
    <property type="match status" value="1"/>
</dbReference>
<dbReference type="Gene3D" id="2.40.37.10">
    <property type="entry name" value="Lyase, Ornithine Decarboxylase, Chain A, domain 1"/>
    <property type="match status" value="1"/>
</dbReference>
<evidence type="ECO:0000313" key="9">
    <source>
        <dbReference type="Proteomes" id="UP000033958"/>
    </source>
</evidence>
<comment type="caution">
    <text evidence="8">The sequence shown here is derived from an EMBL/GenBank/DDBJ whole genome shotgun (WGS) entry which is preliminary data.</text>
</comment>
<dbReference type="PANTHER" id="PTHR30511">
    <property type="entry name" value="ALANINE RACEMASE"/>
    <property type="match status" value="1"/>
</dbReference>
<dbReference type="Proteomes" id="UP000033958">
    <property type="component" value="Unassembled WGS sequence"/>
</dbReference>
<dbReference type="CDD" id="cd00430">
    <property type="entry name" value="PLPDE_III_AR"/>
    <property type="match status" value="1"/>
</dbReference>
<dbReference type="EC" id="5.1.1.1" evidence="4"/>
<dbReference type="GO" id="GO:0005829">
    <property type="term" value="C:cytosol"/>
    <property type="evidence" value="ECO:0007669"/>
    <property type="project" value="TreeGrafter"/>
</dbReference>
<dbReference type="EMBL" id="LCJZ01000009">
    <property type="protein sequence ID" value="KKT86984.1"/>
    <property type="molecule type" value="Genomic_DNA"/>
</dbReference>
<dbReference type="GO" id="GO:0008784">
    <property type="term" value="F:alanine racemase activity"/>
    <property type="evidence" value="ECO:0007669"/>
    <property type="project" value="UniProtKB-UniRule"/>
</dbReference>
<comment type="catalytic activity">
    <reaction evidence="4">
        <text>L-alanine = D-alanine</text>
        <dbReference type="Rhea" id="RHEA:20249"/>
        <dbReference type="ChEBI" id="CHEBI:57416"/>
        <dbReference type="ChEBI" id="CHEBI:57972"/>
        <dbReference type="EC" id="5.1.1.1"/>
    </reaction>
</comment>
<dbReference type="HAMAP" id="MF_01201">
    <property type="entry name" value="Ala_racemase"/>
    <property type="match status" value="1"/>
</dbReference>
<gene>
    <name evidence="8" type="ORF">VE97_C0009G0002</name>
</gene>
<accession>A0A0G1NS08</accession>
<dbReference type="InterPro" id="IPR011079">
    <property type="entry name" value="Ala_racemase_C"/>
</dbReference>
<dbReference type="PATRIC" id="fig|1620411.3.peg.106"/>
<evidence type="ECO:0000256" key="2">
    <source>
        <dbReference type="ARBA" id="ARBA00022898"/>
    </source>
</evidence>
<evidence type="ECO:0000256" key="4">
    <source>
        <dbReference type="HAMAP-Rule" id="MF_01201"/>
    </source>
</evidence>
<dbReference type="UniPathway" id="UPA00042">
    <property type="reaction ID" value="UER00497"/>
</dbReference>
<dbReference type="NCBIfam" id="TIGR00492">
    <property type="entry name" value="alr"/>
    <property type="match status" value="1"/>
</dbReference>
<evidence type="ECO:0000256" key="3">
    <source>
        <dbReference type="ARBA" id="ARBA00023235"/>
    </source>
</evidence>
<dbReference type="GO" id="GO:0030170">
    <property type="term" value="F:pyridoxal phosphate binding"/>
    <property type="evidence" value="ECO:0007669"/>
    <property type="project" value="UniProtKB-UniRule"/>
</dbReference>
<proteinExistence type="inferred from homology"/>
<keyword evidence="2 4" id="KW-0663">Pyridoxal phosphate</keyword>
<organism evidence="8 9">
    <name type="scientific">candidate division Kazan bacterium GW2011_GWB1_45_10</name>
    <dbReference type="NCBI Taxonomy" id="1620411"/>
    <lineage>
        <taxon>Bacteria</taxon>
        <taxon>Bacteria division Kazan-3B-28</taxon>
    </lineage>
</organism>
<feature type="modified residue" description="N6-(pyridoxal phosphate)lysine" evidence="4 5">
    <location>
        <position position="37"/>
    </location>
</feature>
<comment type="similarity">
    <text evidence="4">Belongs to the alanine racemase family.</text>
</comment>
<dbReference type="InterPro" id="IPR000821">
    <property type="entry name" value="Ala_racemase"/>
</dbReference>
<feature type="active site" description="Proton acceptor; specific for L-alanine" evidence="4">
    <location>
        <position position="278"/>
    </location>
</feature>
<dbReference type="InterPro" id="IPR009006">
    <property type="entry name" value="Ala_racemase/Decarboxylase_C"/>
</dbReference>
<reference evidence="8 9" key="1">
    <citation type="journal article" date="2015" name="Nature">
        <title>rRNA introns, odd ribosomes, and small enigmatic genomes across a large radiation of phyla.</title>
        <authorList>
            <person name="Brown C.T."/>
            <person name="Hug L.A."/>
            <person name="Thomas B.C."/>
            <person name="Sharon I."/>
            <person name="Castelle C.J."/>
            <person name="Singh A."/>
            <person name="Wilkins M.J."/>
            <person name="Williams K.H."/>
            <person name="Banfield J.F."/>
        </authorList>
    </citation>
    <scope>NUCLEOTIDE SEQUENCE [LARGE SCALE GENOMIC DNA]</scope>
</reference>
<sequence length="386" mass="42485">MKAPLAWVTVDLRAIDHNIKQIRQLQKPGTKLIAVVKANAYGHGILDVAVQALRSGADMLGVVGACEALSLRKKGIIKPIVVLGTTAKDEMLDLVKQKVSFAVFDNQSLDDAMRVANIVQKKALLHVKIETGINRLGYLPEEAPAAIKTIKQHRWLELEGIFTHLASVEELNTSYTKTQLFQFDKVLARIAKKDIDVDWQTISYVSAAASAAAMLVPESRYNAIRLGISMYGLWPSRGVEAWAKKSPKTRKIKLKPSLKYKTKLVAIRRIPAGAFVGYGSTFQSPKAMTLGVAPIGYAEGVDRSLSNMGFMLLNGAVVPIVGRVCMNMTILDISKRPKSKLGSEVVFIGRSRNKHITATDIGDWASTINYEITTRIPESVTRIYQK</sequence>
<dbReference type="PROSITE" id="PS00395">
    <property type="entry name" value="ALANINE_RACEMASE"/>
    <property type="match status" value="1"/>
</dbReference>
<evidence type="ECO:0000256" key="6">
    <source>
        <dbReference type="PIRSR" id="PIRSR600821-52"/>
    </source>
</evidence>
<dbReference type="InterPro" id="IPR020622">
    <property type="entry name" value="Ala_racemase_pyridoxalP-BS"/>
</dbReference>
<dbReference type="AlphaFoldDB" id="A0A0G1NS08"/>
<dbReference type="SUPFAM" id="SSF51419">
    <property type="entry name" value="PLP-binding barrel"/>
    <property type="match status" value="1"/>
</dbReference>
<comment type="pathway">
    <text evidence="4">Amino-acid biosynthesis; D-alanine biosynthesis; D-alanine from L-alanine: step 1/1.</text>
</comment>